<gene>
    <name evidence="2" type="ORF">BU26DRAFT_598376</name>
</gene>
<dbReference type="PANTHER" id="PTHR24148">
    <property type="entry name" value="ANKYRIN REPEAT DOMAIN-CONTAINING PROTEIN 39 HOMOLOG-RELATED"/>
    <property type="match status" value="1"/>
</dbReference>
<name>A0A6A6IY69_9PLEO</name>
<proteinExistence type="predicted"/>
<protein>
    <recommendedName>
        <fullName evidence="1">Heterokaryon incompatibility domain-containing protein</fullName>
    </recommendedName>
</protein>
<dbReference type="InterPro" id="IPR052895">
    <property type="entry name" value="HetReg/Transcr_Mod"/>
</dbReference>
<dbReference type="GeneID" id="54588354"/>
<feature type="domain" description="Heterokaryon incompatibility" evidence="1">
    <location>
        <begin position="43"/>
        <end position="208"/>
    </location>
</feature>
<dbReference type="InterPro" id="IPR010730">
    <property type="entry name" value="HET"/>
</dbReference>
<dbReference type="OrthoDB" id="2157530at2759"/>
<organism evidence="2 3">
    <name type="scientific">Trematosphaeria pertusa</name>
    <dbReference type="NCBI Taxonomy" id="390896"/>
    <lineage>
        <taxon>Eukaryota</taxon>
        <taxon>Fungi</taxon>
        <taxon>Dikarya</taxon>
        <taxon>Ascomycota</taxon>
        <taxon>Pezizomycotina</taxon>
        <taxon>Dothideomycetes</taxon>
        <taxon>Pleosporomycetidae</taxon>
        <taxon>Pleosporales</taxon>
        <taxon>Massarineae</taxon>
        <taxon>Trematosphaeriaceae</taxon>
        <taxon>Trematosphaeria</taxon>
    </lineage>
</organism>
<accession>A0A6A6IY69</accession>
<dbReference type="AlphaFoldDB" id="A0A6A6IY69"/>
<evidence type="ECO:0000313" key="2">
    <source>
        <dbReference type="EMBL" id="KAF2255485.1"/>
    </source>
</evidence>
<dbReference type="PANTHER" id="PTHR24148:SF64">
    <property type="entry name" value="HETEROKARYON INCOMPATIBILITY DOMAIN-CONTAINING PROTEIN"/>
    <property type="match status" value="1"/>
</dbReference>
<evidence type="ECO:0000313" key="3">
    <source>
        <dbReference type="Proteomes" id="UP000800094"/>
    </source>
</evidence>
<dbReference type="RefSeq" id="XP_033690489.1">
    <property type="nucleotide sequence ID" value="XM_033835024.1"/>
</dbReference>
<keyword evidence="3" id="KW-1185">Reference proteome</keyword>
<reference evidence="2" key="1">
    <citation type="journal article" date="2020" name="Stud. Mycol.">
        <title>101 Dothideomycetes genomes: a test case for predicting lifestyles and emergence of pathogens.</title>
        <authorList>
            <person name="Haridas S."/>
            <person name="Albert R."/>
            <person name="Binder M."/>
            <person name="Bloem J."/>
            <person name="Labutti K."/>
            <person name="Salamov A."/>
            <person name="Andreopoulos B."/>
            <person name="Baker S."/>
            <person name="Barry K."/>
            <person name="Bills G."/>
            <person name="Bluhm B."/>
            <person name="Cannon C."/>
            <person name="Castanera R."/>
            <person name="Culley D."/>
            <person name="Daum C."/>
            <person name="Ezra D."/>
            <person name="Gonzalez J."/>
            <person name="Henrissat B."/>
            <person name="Kuo A."/>
            <person name="Liang C."/>
            <person name="Lipzen A."/>
            <person name="Lutzoni F."/>
            <person name="Magnuson J."/>
            <person name="Mondo S."/>
            <person name="Nolan M."/>
            <person name="Ohm R."/>
            <person name="Pangilinan J."/>
            <person name="Park H.-J."/>
            <person name="Ramirez L."/>
            <person name="Alfaro M."/>
            <person name="Sun H."/>
            <person name="Tritt A."/>
            <person name="Yoshinaga Y."/>
            <person name="Zwiers L.-H."/>
            <person name="Turgeon B."/>
            <person name="Goodwin S."/>
            <person name="Spatafora J."/>
            <person name="Crous P."/>
            <person name="Grigoriev I."/>
        </authorList>
    </citation>
    <scope>NUCLEOTIDE SEQUENCE</scope>
    <source>
        <strain evidence="2">CBS 122368</strain>
    </source>
</reference>
<dbReference type="Pfam" id="PF06985">
    <property type="entry name" value="HET"/>
    <property type="match status" value="1"/>
</dbReference>
<sequence>MNELAREEAALGRWPRRLLHVPSLTSYQWQPGNIYGGIAEPEYNAITYTWGRWRLRDENPHERPDITVIPIVGTTWPIPRVDPSHFTAVQLEQVLRKAAVLQPADHLYGRRKKPVAFVWLDVACIDQQASEPRSAAEIGRQAAIFKGAQTVCVWLTTQDMQSLRRGIESMSTFAASTSTKLSEDARAIDHVISFLADPWFSSLWTLQEAFLRHDAFILDRDGELLEYPASTEVPGEPSLIDIFDYGERWCAVCTERAANHSLRSDMYSKAKETIEKRGLKALASMNAMSTYAAALQRTTTFPEDRIYGIQQIFEFRLGKSALNVQSGCSFTVAELEDQLGEALMTKYPVLSQFHVFTEHVPREKRWRVNACSAIPSDVSRQGHSVWESSEDDQPCCSFSVDSTAQGSKRVWWHGKLASLQSLLDACRRVANERLFSELSRNKDMFMIVPDVVDELIGSPGFQASGYRLIPPGPGQEQLSKWLLGHFGAAKLQVLLLGPSSGERYAYMLGMLMLDCGNGEWTRLGLCQWEVSDLQVSDMVSLQYDYLTGGGFGWETSAGLFGRIA</sequence>
<evidence type="ECO:0000259" key="1">
    <source>
        <dbReference type="Pfam" id="PF06985"/>
    </source>
</evidence>
<dbReference type="Proteomes" id="UP000800094">
    <property type="component" value="Unassembled WGS sequence"/>
</dbReference>
<dbReference type="EMBL" id="ML987189">
    <property type="protein sequence ID" value="KAF2255485.1"/>
    <property type="molecule type" value="Genomic_DNA"/>
</dbReference>